<evidence type="ECO:0000256" key="2">
    <source>
        <dbReference type="PIRNR" id="PIRNR036893"/>
    </source>
</evidence>
<comment type="function">
    <text evidence="2">Involved in the storage or transport of lipids necessary for membrane maintenance under stressful conditions. Displays a binding preference for lysophospholipids.</text>
</comment>
<dbReference type="GO" id="GO:0008289">
    <property type="term" value="F:lipid binding"/>
    <property type="evidence" value="ECO:0007669"/>
    <property type="project" value="UniProtKB-UniRule"/>
</dbReference>
<comment type="subcellular location">
    <subcellularLocation>
        <location evidence="2">Cell outer membrane</location>
    </subcellularLocation>
</comment>
<dbReference type="InterPro" id="IPR012674">
    <property type="entry name" value="Calycin"/>
</dbReference>
<keyword evidence="2" id="KW-0998">Cell outer membrane</keyword>
<dbReference type="PRINTS" id="PR01171">
    <property type="entry name" value="BCTLIPOCALIN"/>
</dbReference>
<reference evidence="5 6" key="1">
    <citation type="submission" date="2016-10" db="EMBL/GenBank/DDBJ databases">
        <authorList>
            <person name="de Groot N.N."/>
        </authorList>
    </citation>
    <scope>NUCLEOTIDE SEQUENCE [LARGE SCALE GENOMIC DNA]</scope>
    <source>
        <strain evidence="5 6">DSM 15345</strain>
    </source>
</reference>
<evidence type="ECO:0000256" key="1">
    <source>
        <dbReference type="ARBA" id="ARBA00006889"/>
    </source>
</evidence>
<evidence type="ECO:0000256" key="3">
    <source>
        <dbReference type="PIRSR" id="PIRSR036893-52"/>
    </source>
</evidence>
<dbReference type="Gene3D" id="2.40.128.20">
    <property type="match status" value="1"/>
</dbReference>
<keyword evidence="3" id="KW-0564">Palmitate</keyword>
<feature type="lipid moiety-binding region" description="S-diacylglycerol cysteine" evidence="3">
    <location>
        <position position="16"/>
    </location>
</feature>
<comment type="similarity">
    <text evidence="1 2">Belongs to the calycin superfamily. Lipocalin family.</text>
</comment>
<dbReference type="SUPFAM" id="SSF50814">
    <property type="entry name" value="Lipocalins"/>
    <property type="match status" value="1"/>
</dbReference>
<dbReference type="EMBL" id="FNQM01000003">
    <property type="protein sequence ID" value="SEA14415.1"/>
    <property type="molecule type" value="Genomic_DNA"/>
</dbReference>
<accession>A0A1H3YS87</accession>
<protein>
    <recommendedName>
        <fullName evidence="2">Outer membrane lipoprotein Blc</fullName>
    </recommendedName>
</protein>
<dbReference type="GO" id="GO:0009279">
    <property type="term" value="C:cell outer membrane"/>
    <property type="evidence" value="ECO:0007669"/>
    <property type="project" value="UniProtKB-SubCell"/>
</dbReference>
<dbReference type="GO" id="GO:0006950">
    <property type="term" value="P:response to stress"/>
    <property type="evidence" value="ECO:0007669"/>
    <property type="project" value="UniProtKB-ARBA"/>
</dbReference>
<dbReference type="InterPro" id="IPR000566">
    <property type="entry name" value="Lipocln_cytosolic_FA-bd_dom"/>
</dbReference>
<proteinExistence type="inferred from homology"/>
<dbReference type="PROSITE" id="PS51257">
    <property type="entry name" value="PROKAR_LIPOPROTEIN"/>
    <property type="match status" value="1"/>
</dbReference>
<dbReference type="PANTHER" id="PTHR10612">
    <property type="entry name" value="APOLIPOPROTEIN D"/>
    <property type="match status" value="1"/>
</dbReference>
<sequence>MQRMTAAAGCLALAACTGAPDGVTPVTGFQPERYAGEWFEIYRLDHSFERGLTNVTATYALREDGRLSVVNRGWSPDDCAFDSVEGTARPIGAPGEASLAVTFFWPFAGGYHLFALDREDYAWAAVSGPTREYLWILAREPALDAETDAALRAQAARLGFDTDALIAVSHGAPVCDDG</sequence>
<comment type="subunit">
    <text evidence="2">Homodimer.</text>
</comment>
<dbReference type="Proteomes" id="UP000198703">
    <property type="component" value="Unassembled WGS sequence"/>
</dbReference>
<dbReference type="InterPro" id="IPR022272">
    <property type="entry name" value="Lipocalin_CS"/>
</dbReference>
<dbReference type="RefSeq" id="WP_093250631.1">
    <property type="nucleotide sequence ID" value="NZ_FNQM01000003.1"/>
</dbReference>
<dbReference type="InterPro" id="IPR047202">
    <property type="entry name" value="Lipocalin_Blc-like_dom"/>
</dbReference>
<keyword evidence="2" id="KW-0472">Membrane</keyword>
<keyword evidence="6" id="KW-1185">Reference proteome</keyword>
<feature type="lipid moiety-binding region" description="N-palmitoyl cysteine" evidence="3">
    <location>
        <position position="16"/>
    </location>
</feature>
<organism evidence="5 6">
    <name type="scientific">Rubrimonas cliftonensis</name>
    <dbReference type="NCBI Taxonomy" id="89524"/>
    <lineage>
        <taxon>Bacteria</taxon>
        <taxon>Pseudomonadati</taxon>
        <taxon>Pseudomonadota</taxon>
        <taxon>Alphaproteobacteria</taxon>
        <taxon>Rhodobacterales</taxon>
        <taxon>Paracoccaceae</taxon>
        <taxon>Rubrimonas</taxon>
    </lineage>
</organism>
<dbReference type="InterPro" id="IPR002446">
    <property type="entry name" value="Lipocalin_bac"/>
</dbReference>
<keyword evidence="2" id="KW-0446">Lipid-binding</keyword>
<gene>
    <name evidence="5" type="ORF">SAMN05444370_103228</name>
</gene>
<dbReference type="OrthoDB" id="594739at2"/>
<keyword evidence="2 3" id="KW-0449">Lipoprotein</keyword>
<name>A0A1H3YS87_9RHOB</name>
<evidence type="ECO:0000313" key="6">
    <source>
        <dbReference type="Proteomes" id="UP000198703"/>
    </source>
</evidence>
<dbReference type="InterPro" id="IPR022271">
    <property type="entry name" value="Lipocalin_ApoD"/>
</dbReference>
<evidence type="ECO:0000259" key="4">
    <source>
        <dbReference type="Pfam" id="PF08212"/>
    </source>
</evidence>
<dbReference type="STRING" id="89524.SAMN05444370_103228"/>
<dbReference type="AlphaFoldDB" id="A0A1H3YS87"/>
<dbReference type="PROSITE" id="PS00213">
    <property type="entry name" value="LIPOCALIN"/>
    <property type="match status" value="1"/>
</dbReference>
<feature type="domain" description="Lipocalin/cytosolic fatty-acid binding" evidence="4">
    <location>
        <begin position="32"/>
        <end position="168"/>
    </location>
</feature>
<dbReference type="PANTHER" id="PTHR10612:SF34">
    <property type="entry name" value="APOLIPOPROTEIN D"/>
    <property type="match status" value="1"/>
</dbReference>
<dbReference type="Pfam" id="PF08212">
    <property type="entry name" value="Lipocalin_2"/>
    <property type="match status" value="1"/>
</dbReference>
<dbReference type="CDD" id="cd19438">
    <property type="entry name" value="lipocalin_Blc-like"/>
    <property type="match status" value="1"/>
</dbReference>
<dbReference type="PIRSF" id="PIRSF036893">
    <property type="entry name" value="Lipocalin_ApoD"/>
    <property type="match status" value="1"/>
</dbReference>
<evidence type="ECO:0000313" key="5">
    <source>
        <dbReference type="EMBL" id="SEA14415.1"/>
    </source>
</evidence>